<evidence type="ECO:0000313" key="1">
    <source>
        <dbReference type="EMBL" id="GET37137.1"/>
    </source>
</evidence>
<dbReference type="EMBL" id="BLAY01000023">
    <property type="protein sequence ID" value="GET37137.1"/>
    <property type="molecule type" value="Genomic_DNA"/>
</dbReference>
<keyword evidence="2" id="KW-1185">Reference proteome</keyword>
<proteinExistence type="predicted"/>
<protein>
    <submittedName>
        <fullName evidence="1">Uncharacterized protein</fullName>
    </submittedName>
</protein>
<dbReference type="Proteomes" id="UP001050975">
    <property type="component" value="Unassembled WGS sequence"/>
</dbReference>
<name>A0AAV3XCL3_9CYAN</name>
<evidence type="ECO:0000313" key="2">
    <source>
        <dbReference type="Proteomes" id="UP001050975"/>
    </source>
</evidence>
<reference evidence="1" key="1">
    <citation type="submission" date="2019-10" db="EMBL/GenBank/DDBJ databases">
        <title>Draft genome sequece of Microseira wollei NIES-4236.</title>
        <authorList>
            <person name="Yamaguchi H."/>
            <person name="Suzuki S."/>
            <person name="Kawachi M."/>
        </authorList>
    </citation>
    <scope>NUCLEOTIDE SEQUENCE</scope>
    <source>
        <strain evidence="1">NIES-4236</strain>
    </source>
</reference>
<dbReference type="AlphaFoldDB" id="A0AAV3XCL3"/>
<organism evidence="1 2">
    <name type="scientific">Microseira wollei NIES-4236</name>
    <dbReference type="NCBI Taxonomy" id="2530354"/>
    <lineage>
        <taxon>Bacteria</taxon>
        <taxon>Bacillati</taxon>
        <taxon>Cyanobacteriota</taxon>
        <taxon>Cyanophyceae</taxon>
        <taxon>Oscillatoriophycideae</taxon>
        <taxon>Aerosakkonematales</taxon>
        <taxon>Aerosakkonemataceae</taxon>
        <taxon>Microseira</taxon>
    </lineage>
</organism>
<accession>A0AAV3XCL3</accession>
<sequence length="77" mass="8424">MQNRLPKGVKGAQVGTVTNQSATCGNPLFQLAITDKVTADAFDMHPEDVVPFFPVEDALLGNFQVFGDLPQGDRFWD</sequence>
<gene>
    <name evidence="1" type="ORF">MiSe_18900</name>
</gene>
<comment type="caution">
    <text evidence="1">The sequence shown here is derived from an EMBL/GenBank/DDBJ whole genome shotgun (WGS) entry which is preliminary data.</text>
</comment>